<dbReference type="Pfam" id="PF13966">
    <property type="entry name" value="zf-RVT"/>
    <property type="match status" value="1"/>
</dbReference>
<reference evidence="2" key="2">
    <citation type="submission" date="2022-01" db="EMBL/GenBank/DDBJ databases">
        <authorList>
            <person name="Yamashiro T."/>
            <person name="Shiraishi A."/>
            <person name="Satake H."/>
            <person name="Nakayama K."/>
        </authorList>
    </citation>
    <scope>NUCLEOTIDE SEQUENCE</scope>
</reference>
<proteinExistence type="predicted"/>
<dbReference type="EMBL" id="BQNB010017542">
    <property type="protein sequence ID" value="GJT64413.1"/>
    <property type="molecule type" value="Genomic_DNA"/>
</dbReference>
<gene>
    <name evidence="2" type="ORF">Tco_1015893</name>
</gene>
<organism evidence="2 3">
    <name type="scientific">Tanacetum coccineum</name>
    <dbReference type="NCBI Taxonomy" id="301880"/>
    <lineage>
        <taxon>Eukaryota</taxon>
        <taxon>Viridiplantae</taxon>
        <taxon>Streptophyta</taxon>
        <taxon>Embryophyta</taxon>
        <taxon>Tracheophyta</taxon>
        <taxon>Spermatophyta</taxon>
        <taxon>Magnoliopsida</taxon>
        <taxon>eudicotyledons</taxon>
        <taxon>Gunneridae</taxon>
        <taxon>Pentapetalae</taxon>
        <taxon>asterids</taxon>
        <taxon>campanulids</taxon>
        <taxon>Asterales</taxon>
        <taxon>Asteraceae</taxon>
        <taxon>Asteroideae</taxon>
        <taxon>Anthemideae</taxon>
        <taxon>Anthemidinae</taxon>
        <taxon>Tanacetum</taxon>
    </lineage>
</organism>
<keyword evidence="2" id="KW-0808">Transferase</keyword>
<comment type="caution">
    <text evidence="2">The sequence shown here is derived from an EMBL/GenBank/DDBJ whole genome shotgun (WGS) entry which is preliminary data.</text>
</comment>
<accession>A0ABQ5FNE5</accession>
<dbReference type="InterPro" id="IPR026960">
    <property type="entry name" value="RVT-Znf"/>
</dbReference>
<name>A0ABQ5FNE5_9ASTR</name>
<keyword evidence="2" id="KW-0548">Nucleotidyltransferase</keyword>
<keyword evidence="3" id="KW-1185">Reference proteome</keyword>
<dbReference type="GO" id="GO:0003964">
    <property type="term" value="F:RNA-directed DNA polymerase activity"/>
    <property type="evidence" value="ECO:0007669"/>
    <property type="project" value="UniProtKB-KW"/>
</dbReference>
<evidence type="ECO:0000313" key="3">
    <source>
        <dbReference type="Proteomes" id="UP001151760"/>
    </source>
</evidence>
<protein>
    <submittedName>
        <fullName evidence="2">RNA-directed DNA polymerase, eukaryota</fullName>
    </submittedName>
</protein>
<evidence type="ECO:0000313" key="2">
    <source>
        <dbReference type="EMBL" id="GJT64413.1"/>
    </source>
</evidence>
<dbReference type="Proteomes" id="UP001151760">
    <property type="component" value="Unassembled WGS sequence"/>
</dbReference>
<keyword evidence="2" id="KW-0695">RNA-directed DNA polymerase</keyword>
<evidence type="ECO:0000259" key="1">
    <source>
        <dbReference type="Pfam" id="PF13966"/>
    </source>
</evidence>
<reference evidence="2" key="1">
    <citation type="journal article" date="2022" name="Int. J. Mol. Sci.">
        <title>Draft Genome of Tanacetum Coccineum: Genomic Comparison of Closely Related Tanacetum-Family Plants.</title>
        <authorList>
            <person name="Yamashiro T."/>
            <person name="Shiraishi A."/>
            <person name="Nakayama K."/>
            <person name="Satake H."/>
        </authorList>
    </citation>
    <scope>NUCLEOTIDE SEQUENCE</scope>
</reference>
<sequence length="190" mass="22510">MLRNPSSNPNFIRPQLYYHQPYLNQPYQNPAPTRKPKGSIEQEQYEALLVQVQDVNLVPVSDYWKWSLENLGDFSVASVRKMLDDKMLLDVTTKTRWIKLVPIKVNVHAWKVKIDSLPTRFNISRRGMDIESITCSICDNDVELSSHLFFKCNMVRDIIRKITRWWDITYIEADSYEDWLNWLVNLSPIF</sequence>
<feature type="domain" description="Reverse transcriptase zinc-binding" evidence="1">
    <location>
        <begin position="74"/>
        <end position="157"/>
    </location>
</feature>